<dbReference type="AlphaFoldDB" id="A0A164K6H3"/>
<sequence length="108" mass="12376">MIARYFSNGDIAYLNKDRFGKGADEKQFTIASGTSVEIIGYSRTNAKAGGWVYSFIVNHPETGKPIELRDWLTQNDFHKNNFRPRSHRNSQDIISELLKRKEIGVITK</sequence>
<evidence type="ECO:0000313" key="1">
    <source>
        <dbReference type="EMBL" id="KZD48056.1"/>
    </source>
</evidence>
<gene>
    <name evidence="1" type="ORF">B4088_6687</name>
</gene>
<reference evidence="1 2" key="1">
    <citation type="submission" date="2015-09" db="EMBL/GenBank/DDBJ databases">
        <title>Bacillus cereus food isolates.</title>
        <authorList>
            <person name="Boekhorst J."/>
        </authorList>
    </citation>
    <scope>NUCLEOTIDE SEQUENCE [LARGE SCALE GENOMIC DNA]</scope>
    <source>
        <strain evidence="1 2">B4088</strain>
    </source>
</reference>
<protein>
    <submittedName>
        <fullName evidence="1">Uncharacterized protein</fullName>
    </submittedName>
</protein>
<organism evidence="1 2">
    <name type="scientific">Bacillus cereus</name>
    <dbReference type="NCBI Taxonomy" id="1396"/>
    <lineage>
        <taxon>Bacteria</taxon>
        <taxon>Bacillati</taxon>
        <taxon>Bacillota</taxon>
        <taxon>Bacilli</taxon>
        <taxon>Bacillales</taxon>
        <taxon>Bacillaceae</taxon>
        <taxon>Bacillus</taxon>
        <taxon>Bacillus cereus group</taxon>
    </lineage>
</organism>
<dbReference type="RefSeq" id="WP_063263786.1">
    <property type="nucleotide sequence ID" value="NZ_LJKE01000142.1"/>
</dbReference>
<dbReference type="EMBL" id="LJKE01000142">
    <property type="protein sequence ID" value="KZD48056.1"/>
    <property type="molecule type" value="Genomic_DNA"/>
</dbReference>
<dbReference type="PATRIC" id="fig|1396.535.peg.6424"/>
<evidence type="ECO:0000313" key="2">
    <source>
        <dbReference type="Proteomes" id="UP000076482"/>
    </source>
</evidence>
<comment type="caution">
    <text evidence="1">The sequence shown here is derived from an EMBL/GenBank/DDBJ whole genome shotgun (WGS) entry which is preliminary data.</text>
</comment>
<dbReference type="Proteomes" id="UP000076482">
    <property type="component" value="Unassembled WGS sequence"/>
</dbReference>
<name>A0A164K6H3_BACCE</name>
<proteinExistence type="predicted"/>
<accession>A0A164K6H3</accession>